<evidence type="ECO:0000256" key="3">
    <source>
        <dbReference type="ARBA" id="ARBA00023163"/>
    </source>
</evidence>
<dbReference type="PROSITE" id="PS50987">
    <property type="entry name" value="HTH_ARSR_2"/>
    <property type="match status" value="1"/>
</dbReference>
<dbReference type="GO" id="GO:0003677">
    <property type="term" value="F:DNA binding"/>
    <property type="evidence" value="ECO:0007669"/>
    <property type="project" value="UniProtKB-KW"/>
</dbReference>
<dbReference type="InterPro" id="IPR036390">
    <property type="entry name" value="WH_DNA-bd_sf"/>
</dbReference>
<protein>
    <recommendedName>
        <fullName evidence="4">HTH arsR-type domain-containing protein</fullName>
    </recommendedName>
</protein>
<gene>
    <name evidence="5" type="ORF">SDC9_133115</name>
</gene>
<dbReference type="AlphaFoldDB" id="A0A645DBT1"/>
<keyword evidence="1" id="KW-0805">Transcription regulation</keyword>
<keyword evidence="3" id="KW-0804">Transcription</keyword>
<evidence type="ECO:0000256" key="1">
    <source>
        <dbReference type="ARBA" id="ARBA00023015"/>
    </source>
</evidence>
<dbReference type="InterPro" id="IPR036388">
    <property type="entry name" value="WH-like_DNA-bd_sf"/>
</dbReference>
<evidence type="ECO:0000259" key="4">
    <source>
        <dbReference type="PROSITE" id="PS50987"/>
    </source>
</evidence>
<sequence length="119" mass="12750">MQEKTVLAGFSALSHEDRLRIIRMLVVAGAEGMAAGAIAGELNDAQPSRVSFHLKELEHAGLVQGRREGKSVIYSASFPALSDLVAFLMHDCCQGHCAYCDKAIKLFAKCTGRPTGAET</sequence>
<reference evidence="5" key="1">
    <citation type="submission" date="2019-08" db="EMBL/GenBank/DDBJ databases">
        <authorList>
            <person name="Kucharzyk K."/>
            <person name="Murdoch R.W."/>
            <person name="Higgins S."/>
            <person name="Loffler F."/>
        </authorList>
    </citation>
    <scope>NUCLEOTIDE SEQUENCE</scope>
</reference>
<dbReference type="PANTHER" id="PTHR43132">
    <property type="entry name" value="ARSENICAL RESISTANCE OPERON REPRESSOR ARSR-RELATED"/>
    <property type="match status" value="1"/>
</dbReference>
<dbReference type="NCBIfam" id="NF033788">
    <property type="entry name" value="HTH_metalloreg"/>
    <property type="match status" value="1"/>
</dbReference>
<accession>A0A645DBT1</accession>
<dbReference type="Gene3D" id="1.10.10.10">
    <property type="entry name" value="Winged helix-like DNA-binding domain superfamily/Winged helix DNA-binding domain"/>
    <property type="match status" value="1"/>
</dbReference>
<dbReference type="Pfam" id="PF12840">
    <property type="entry name" value="HTH_20"/>
    <property type="match status" value="1"/>
</dbReference>
<dbReference type="InterPro" id="IPR011991">
    <property type="entry name" value="ArsR-like_HTH"/>
</dbReference>
<dbReference type="InterPro" id="IPR051011">
    <property type="entry name" value="Metal_resp_trans_reg"/>
</dbReference>
<dbReference type="EMBL" id="VSSQ01034174">
    <property type="protein sequence ID" value="MPM86032.1"/>
    <property type="molecule type" value="Genomic_DNA"/>
</dbReference>
<name>A0A645DBT1_9ZZZZ</name>
<dbReference type="SUPFAM" id="SSF46785">
    <property type="entry name" value="Winged helix' DNA-binding domain"/>
    <property type="match status" value="1"/>
</dbReference>
<dbReference type="PRINTS" id="PR00778">
    <property type="entry name" value="HTHARSR"/>
</dbReference>
<dbReference type="GO" id="GO:0003700">
    <property type="term" value="F:DNA-binding transcription factor activity"/>
    <property type="evidence" value="ECO:0007669"/>
    <property type="project" value="InterPro"/>
</dbReference>
<dbReference type="PANTHER" id="PTHR43132:SF2">
    <property type="entry name" value="ARSENICAL RESISTANCE OPERON REPRESSOR ARSR-RELATED"/>
    <property type="match status" value="1"/>
</dbReference>
<dbReference type="CDD" id="cd00090">
    <property type="entry name" value="HTH_ARSR"/>
    <property type="match status" value="1"/>
</dbReference>
<evidence type="ECO:0000256" key="2">
    <source>
        <dbReference type="ARBA" id="ARBA00023125"/>
    </source>
</evidence>
<evidence type="ECO:0000313" key="5">
    <source>
        <dbReference type="EMBL" id="MPM86032.1"/>
    </source>
</evidence>
<dbReference type="SMART" id="SM00418">
    <property type="entry name" value="HTH_ARSR"/>
    <property type="match status" value="1"/>
</dbReference>
<proteinExistence type="predicted"/>
<feature type="domain" description="HTH arsR-type" evidence="4">
    <location>
        <begin position="1"/>
        <end position="96"/>
    </location>
</feature>
<dbReference type="InterPro" id="IPR001845">
    <property type="entry name" value="HTH_ArsR_DNA-bd_dom"/>
</dbReference>
<keyword evidence="2" id="KW-0238">DNA-binding</keyword>
<comment type="caution">
    <text evidence="5">The sequence shown here is derived from an EMBL/GenBank/DDBJ whole genome shotgun (WGS) entry which is preliminary data.</text>
</comment>
<organism evidence="5">
    <name type="scientific">bioreactor metagenome</name>
    <dbReference type="NCBI Taxonomy" id="1076179"/>
    <lineage>
        <taxon>unclassified sequences</taxon>
        <taxon>metagenomes</taxon>
        <taxon>ecological metagenomes</taxon>
    </lineage>
</organism>